<keyword evidence="3" id="KW-1185">Reference proteome</keyword>
<feature type="domain" description="N-acetyltransferase" evidence="1">
    <location>
        <begin position="14"/>
        <end position="166"/>
    </location>
</feature>
<dbReference type="GO" id="GO:0016747">
    <property type="term" value="F:acyltransferase activity, transferring groups other than amino-acyl groups"/>
    <property type="evidence" value="ECO:0007669"/>
    <property type="project" value="InterPro"/>
</dbReference>
<evidence type="ECO:0000313" key="2">
    <source>
        <dbReference type="EMBL" id="KAF1849989.1"/>
    </source>
</evidence>
<dbReference type="SUPFAM" id="SSF55729">
    <property type="entry name" value="Acyl-CoA N-acyltransferases (Nat)"/>
    <property type="match status" value="1"/>
</dbReference>
<dbReference type="GeneID" id="63845030"/>
<dbReference type="InterPro" id="IPR000182">
    <property type="entry name" value="GNAT_dom"/>
</dbReference>
<dbReference type="PANTHER" id="PTHR47542:SF2">
    <property type="entry name" value="ACYL-COA N-ACYLTRANSFERASES (NAT) SUPERFAMILY PROTEIN"/>
    <property type="match status" value="1"/>
</dbReference>
<reference evidence="2" key="1">
    <citation type="submission" date="2020-01" db="EMBL/GenBank/DDBJ databases">
        <authorList>
            <consortium name="DOE Joint Genome Institute"/>
            <person name="Haridas S."/>
            <person name="Albert R."/>
            <person name="Binder M."/>
            <person name="Bloem J."/>
            <person name="Labutti K."/>
            <person name="Salamov A."/>
            <person name="Andreopoulos B."/>
            <person name="Baker S.E."/>
            <person name="Barry K."/>
            <person name="Bills G."/>
            <person name="Bluhm B.H."/>
            <person name="Cannon C."/>
            <person name="Castanera R."/>
            <person name="Culley D.E."/>
            <person name="Daum C."/>
            <person name="Ezra D."/>
            <person name="Gonzalez J.B."/>
            <person name="Henrissat B."/>
            <person name="Kuo A."/>
            <person name="Liang C."/>
            <person name="Lipzen A."/>
            <person name="Lutzoni F."/>
            <person name="Magnuson J."/>
            <person name="Mondo S."/>
            <person name="Nolan M."/>
            <person name="Ohm R."/>
            <person name="Pangilinan J."/>
            <person name="Park H.-J."/>
            <person name="Ramirez L."/>
            <person name="Alfaro M."/>
            <person name="Sun H."/>
            <person name="Tritt A."/>
            <person name="Yoshinaga Y."/>
            <person name="Zwiers L.-H."/>
            <person name="Turgeon B.G."/>
            <person name="Goodwin S.B."/>
            <person name="Spatafora J.W."/>
            <person name="Crous P.W."/>
            <person name="Grigoriev I.V."/>
        </authorList>
    </citation>
    <scope>NUCLEOTIDE SEQUENCE</scope>
    <source>
        <strain evidence="2">CBS 394.84</strain>
    </source>
</reference>
<dbReference type="Proteomes" id="UP000800039">
    <property type="component" value="Unassembled WGS sequence"/>
</dbReference>
<evidence type="ECO:0000313" key="3">
    <source>
        <dbReference type="Proteomes" id="UP000800039"/>
    </source>
</evidence>
<dbReference type="Pfam" id="PF00583">
    <property type="entry name" value="Acetyltransf_1"/>
    <property type="match status" value="1"/>
</dbReference>
<dbReference type="CDD" id="cd04301">
    <property type="entry name" value="NAT_SF"/>
    <property type="match status" value="1"/>
</dbReference>
<gene>
    <name evidence="2" type="ORF">K460DRAFT_272191</name>
</gene>
<dbReference type="Gene3D" id="3.40.630.30">
    <property type="match status" value="1"/>
</dbReference>
<sequence>MSTQTALIVVPPGFVLKEFTSFPSSHRLVVAEKVAKIERKVFPSSENFDYDIELKKKNIGLLLAFKEGEPDNLVAYLVYQRLKRQVWLHKLCVVEVRKGKGLGKFLIHSLNLKMKKGGCQNIQLWLDENRKPARALYASCGFQQLEYRPDYYSPGRPGLRMGLFIG</sequence>
<evidence type="ECO:0000259" key="1">
    <source>
        <dbReference type="PROSITE" id="PS51186"/>
    </source>
</evidence>
<name>A0A9P4GR49_9PLEO</name>
<dbReference type="AlphaFoldDB" id="A0A9P4GR49"/>
<dbReference type="EMBL" id="ML976614">
    <property type="protein sequence ID" value="KAF1849989.1"/>
    <property type="molecule type" value="Genomic_DNA"/>
</dbReference>
<dbReference type="PROSITE" id="PS51186">
    <property type="entry name" value="GNAT"/>
    <property type="match status" value="1"/>
</dbReference>
<organism evidence="2 3">
    <name type="scientific">Cucurbitaria berberidis CBS 394.84</name>
    <dbReference type="NCBI Taxonomy" id="1168544"/>
    <lineage>
        <taxon>Eukaryota</taxon>
        <taxon>Fungi</taxon>
        <taxon>Dikarya</taxon>
        <taxon>Ascomycota</taxon>
        <taxon>Pezizomycotina</taxon>
        <taxon>Dothideomycetes</taxon>
        <taxon>Pleosporomycetidae</taxon>
        <taxon>Pleosporales</taxon>
        <taxon>Pleosporineae</taxon>
        <taxon>Cucurbitariaceae</taxon>
        <taxon>Cucurbitaria</taxon>
    </lineage>
</organism>
<dbReference type="RefSeq" id="XP_040792552.1">
    <property type="nucleotide sequence ID" value="XM_040927777.1"/>
</dbReference>
<dbReference type="OrthoDB" id="41532at2759"/>
<accession>A0A9P4GR49</accession>
<comment type="caution">
    <text evidence="2">The sequence shown here is derived from an EMBL/GenBank/DDBJ whole genome shotgun (WGS) entry which is preliminary data.</text>
</comment>
<protein>
    <recommendedName>
        <fullName evidence="1">N-acetyltransferase domain-containing protein</fullName>
    </recommendedName>
</protein>
<dbReference type="InterPro" id="IPR016181">
    <property type="entry name" value="Acyl_CoA_acyltransferase"/>
</dbReference>
<proteinExistence type="predicted"/>
<dbReference type="PANTHER" id="PTHR47542">
    <property type="entry name" value="ACYL-COA N-ACYLTRANSFERASES (NAT) SUPERFAMILY PROTEIN"/>
    <property type="match status" value="1"/>
</dbReference>